<evidence type="ECO:0000313" key="3">
    <source>
        <dbReference type="EMBL" id="CAD7441458.1"/>
    </source>
</evidence>
<dbReference type="SUPFAM" id="SSF56436">
    <property type="entry name" value="C-type lectin-like"/>
    <property type="match status" value="1"/>
</dbReference>
<keyword evidence="1" id="KW-0732">Signal</keyword>
<proteinExistence type="predicted"/>
<dbReference type="Gene3D" id="3.10.100.10">
    <property type="entry name" value="Mannose-Binding Protein A, subunit A"/>
    <property type="match status" value="1"/>
</dbReference>
<protein>
    <recommendedName>
        <fullName evidence="2">C-type lectin domain-containing protein</fullName>
    </recommendedName>
</protein>
<feature type="chain" id="PRO_5030873533" description="C-type lectin domain-containing protein" evidence="1">
    <location>
        <begin position="21"/>
        <end position="181"/>
    </location>
</feature>
<evidence type="ECO:0000259" key="2">
    <source>
        <dbReference type="SMART" id="SM00034"/>
    </source>
</evidence>
<dbReference type="InterPro" id="IPR016187">
    <property type="entry name" value="CTDL_fold"/>
</dbReference>
<feature type="domain" description="C-type lectin" evidence="2">
    <location>
        <begin position="18"/>
        <end position="153"/>
    </location>
</feature>
<accession>A0A7R9I0Y4</accession>
<name>A0A7R9I0Y4_9NEOP</name>
<organism evidence="3">
    <name type="scientific">Timema bartmani</name>
    <dbReference type="NCBI Taxonomy" id="61472"/>
    <lineage>
        <taxon>Eukaryota</taxon>
        <taxon>Metazoa</taxon>
        <taxon>Ecdysozoa</taxon>
        <taxon>Arthropoda</taxon>
        <taxon>Hexapoda</taxon>
        <taxon>Insecta</taxon>
        <taxon>Pterygota</taxon>
        <taxon>Neoptera</taxon>
        <taxon>Polyneoptera</taxon>
        <taxon>Phasmatodea</taxon>
        <taxon>Timematodea</taxon>
        <taxon>Timematoidea</taxon>
        <taxon>Timematidae</taxon>
        <taxon>Timema</taxon>
    </lineage>
</organism>
<dbReference type="Pfam" id="PF00059">
    <property type="entry name" value="Lectin_C"/>
    <property type="match status" value="1"/>
</dbReference>
<dbReference type="EMBL" id="OD565320">
    <property type="protein sequence ID" value="CAD7441458.1"/>
    <property type="molecule type" value="Genomic_DNA"/>
</dbReference>
<dbReference type="SMART" id="SM00034">
    <property type="entry name" value="CLECT"/>
    <property type="match status" value="1"/>
</dbReference>
<dbReference type="AlphaFoldDB" id="A0A7R9I0Y4"/>
<sequence length="181" mass="20300">MTSMSGLVALLAVVAPMCLAGMYTNYHGIDEFLYHRTLRSWQDASRICEREGGYLAVINSPEEFAILRDMMGQAIEPYNHAHIGYPLMVGPDAMMDDYNTDIGDDDASSFTGGGPINDFFGREVCAAFGGFTHPSSPGFTMGYCSTKRPFICERDPYNRKKSPLVRPFKKLFYKIRAMLYD</sequence>
<reference evidence="3" key="1">
    <citation type="submission" date="2020-11" db="EMBL/GenBank/DDBJ databases">
        <authorList>
            <person name="Tran Van P."/>
        </authorList>
    </citation>
    <scope>NUCLEOTIDE SEQUENCE</scope>
</reference>
<dbReference type="InterPro" id="IPR001304">
    <property type="entry name" value="C-type_lectin-like"/>
</dbReference>
<evidence type="ECO:0000256" key="1">
    <source>
        <dbReference type="SAM" id="SignalP"/>
    </source>
</evidence>
<feature type="signal peptide" evidence="1">
    <location>
        <begin position="1"/>
        <end position="20"/>
    </location>
</feature>
<gene>
    <name evidence="3" type="ORF">TBIB3V08_LOCUS3924</name>
</gene>
<dbReference type="InterPro" id="IPR016186">
    <property type="entry name" value="C-type_lectin-like/link_sf"/>
</dbReference>
<dbReference type="CDD" id="cd00037">
    <property type="entry name" value="CLECT"/>
    <property type="match status" value="1"/>
</dbReference>